<dbReference type="InterPro" id="IPR012338">
    <property type="entry name" value="Beta-lactam/transpept-like"/>
</dbReference>
<dbReference type="SUPFAM" id="SSF56601">
    <property type="entry name" value="beta-lactamase/transpeptidase-like"/>
    <property type="match status" value="1"/>
</dbReference>
<accession>A0A382LEQ1</accession>
<dbReference type="PROSITE" id="PS51257">
    <property type="entry name" value="PROKAR_LIPOPROTEIN"/>
    <property type="match status" value="1"/>
</dbReference>
<dbReference type="Gene3D" id="3.40.710.10">
    <property type="entry name" value="DD-peptidase/beta-lactamase superfamily"/>
    <property type="match status" value="1"/>
</dbReference>
<dbReference type="InterPro" id="IPR001466">
    <property type="entry name" value="Beta-lactam-related"/>
</dbReference>
<reference evidence="3" key="1">
    <citation type="submission" date="2018-05" db="EMBL/GenBank/DDBJ databases">
        <authorList>
            <person name="Lanie J.A."/>
            <person name="Ng W.-L."/>
            <person name="Kazmierczak K.M."/>
            <person name="Andrzejewski T.M."/>
            <person name="Davidsen T.M."/>
            <person name="Wayne K.J."/>
            <person name="Tettelin H."/>
            <person name="Glass J.I."/>
            <person name="Rusch D."/>
            <person name="Podicherti R."/>
            <person name="Tsui H.-C.T."/>
            <person name="Winkler M.E."/>
        </authorList>
    </citation>
    <scope>NUCLEOTIDE SEQUENCE</scope>
</reference>
<dbReference type="Pfam" id="PF00144">
    <property type="entry name" value="Beta-lactamase"/>
    <property type="match status" value="1"/>
</dbReference>
<name>A0A382LEQ1_9ZZZZ</name>
<dbReference type="EMBL" id="UINC01086551">
    <property type="protein sequence ID" value="SVC35126.1"/>
    <property type="molecule type" value="Genomic_DNA"/>
</dbReference>
<dbReference type="PANTHER" id="PTHR43283">
    <property type="entry name" value="BETA-LACTAMASE-RELATED"/>
    <property type="match status" value="1"/>
</dbReference>
<evidence type="ECO:0000259" key="2">
    <source>
        <dbReference type="Pfam" id="PF00144"/>
    </source>
</evidence>
<dbReference type="InterPro" id="IPR050789">
    <property type="entry name" value="Diverse_Enzym_Activities"/>
</dbReference>
<protein>
    <recommendedName>
        <fullName evidence="2">Beta-lactamase-related domain-containing protein</fullName>
    </recommendedName>
</protein>
<evidence type="ECO:0000313" key="3">
    <source>
        <dbReference type="EMBL" id="SVC35126.1"/>
    </source>
</evidence>
<organism evidence="3">
    <name type="scientific">marine metagenome</name>
    <dbReference type="NCBI Taxonomy" id="408172"/>
    <lineage>
        <taxon>unclassified sequences</taxon>
        <taxon>metagenomes</taxon>
        <taxon>ecological metagenomes</taxon>
    </lineage>
</organism>
<keyword evidence="1" id="KW-0378">Hydrolase</keyword>
<feature type="non-terminal residue" evidence="3">
    <location>
        <position position="151"/>
    </location>
</feature>
<gene>
    <name evidence="3" type="ORF">METZ01_LOCUS287980</name>
</gene>
<sequence length="151" mass="16976">MMKSYYVLIVLFLLGFVFSSCDQKEVKPERIELDGAIIDFLISDYDMEIGPGAALLITENGNIIYSKGYGLANLEESIPITSATNFRLASLTKQFTAMCIMILNSRGQLDYERTLTDIFPDFPEYGSNITIKHLLHHTSGLIDYFTLIADT</sequence>
<dbReference type="AlphaFoldDB" id="A0A382LEQ1"/>
<feature type="domain" description="Beta-lactamase-related" evidence="2">
    <location>
        <begin position="51"/>
        <end position="146"/>
    </location>
</feature>
<dbReference type="PANTHER" id="PTHR43283:SF11">
    <property type="entry name" value="BETA-LACTAMASE-RELATED DOMAIN-CONTAINING PROTEIN"/>
    <property type="match status" value="1"/>
</dbReference>
<dbReference type="GO" id="GO:0016787">
    <property type="term" value="F:hydrolase activity"/>
    <property type="evidence" value="ECO:0007669"/>
    <property type="project" value="UniProtKB-KW"/>
</dbReference>
<evidence type="ECO:0000256" key="1">
    <source>
        <dbReference type="ARBA" id="ARBA00022801"/>
    </source>
</evidence>
<proteinExistence type="predicted"/>